<gene>
    <name evidence="3" type="ORF">PDE_06695</name>
</gene>
<keyword evidence="1" id="KW-0863">Zinc-finger</keyword>
<feature type="domain" description="C2H2-type" evidence="2">
    <location>
        <begin position="239"/>
        <end position="268"/>
    </location>
</feature>
<dbReference type="OrthoDB" id="6077919at2759"/>
<feature type="domain" description="C2H2-type" evidence="2">
    <location>
        <begin position="149"/>
        <end position="178"/>
    </location>
</feature>
<dbReference type="InterPro" id="IPR013087">
    <property type="entry name" value="Znf_C2H2_type"/>
</dbReference>
<reference evidence="3 4" key="1">
    <citation type="journal article" date="2013" name="PLoS ONE">
        <title>Genomic and secretomic analyses reveal unique features of the lignocellulolytic enzyme system of Penicillium decumbens.</title>
        <authorList>
            <person name="Liu G."/>
            <person name="Zhang L."/>
            <person name="Wei X."/>
            <person name="Zou G."/>
            <person name="Qin Y."/>
            <person name="Ma L."/>
            <person name="Li J."/>
            <person name="Zheng H."/>
            <person name="Wang S."/>
            <person name="Wang C."/>
            <person name="Xun L."/>
            <person name="Zhao G.-P."/>
            <person name="Zhou Z."/>
            <person name="Qu Y."/>
        </authorList>
    </citation>
    <scope>NUCLEOTIDE SEQUENCE [LARGE SCALE GENOMIC DNA]</scope>
    <source>
        <strain evidence="4">114-2 / CGMCC 5302</strain>
    </source>
</reference>
<dbReference type="PROSITE" id="PS50157">
    <property type="entry name" value="ZINC_FINGER_C2H2_2"/>
    <property type="match status" value="2"/>
</dbReference>
<dbReference type="Proteomes" id="UP000019376">
    <property type="component" value="Unassembled WGS sequence"/>
</dbReference>
<dbReference type="GO" id="GO:0008270">
    <property type="term" value="F:zinc ion binding"/>
    <property type="evidence" value="ECO:0007669"/>
    <property type="project" value="UniProtKB-KW"/>
</dbReference>
<dbReference type="SMART" id="SM00355">
    <property type="entry name" value="ZnF_C2H2"/>
    <property type="match status" value="4"/>
</dbReference>
<proteinExistence type="predicted"/>
<dbReference type="PROSITE" id="PS00028">
    <property type="entry name" value="ZINC_FINGER_C2H2_1"/>
    <property type="match status" value="3"/>
</dbReference>
<keyword evidence="4" id="KW-1185">Reference proteome</keyword>
<protein>
    <recommendedName>
        <fullName evidence="2">C2H2-type domain-containing protein</fullName>
    </recommendedName>
</protein>
<name>S8AZ71_PENO1</name>
<organism evidence="3 4">
    <name type="scientific">Penicillium oxalicum (strain 114-2 / CGMCC 5302)</name>
    <name type="common">Penicillium decumbens</name>
    <dbReference type="NCBI Taxonomy" id="933388"/>
    <lineage>
        <taxon>Eukaryota</taxon>
        <taxon>Fungi</taxon>
        <taxon>Dikarya</taxon>
        <taxon>Ascomycota</taxon>
        <taxon>Pezizomycotina</taxon>
        <taxon>Eurotiomycetes</taxon>
        <taxon>Eurotiomycetidae</taxon>
        <taxon>Eurotiales</taxon>
        <taxon>Aspergillaceae</taxon>
        <taxon>Penicillium</taxon>
    </lineage>
</organism>
<evidence type="ECO:0000313" key="3">
    <source>
        <dbReference type="EMBL" id="EPS31738.1"/>
    </source>
</evidence>
<keyword evidence="1" id="KW-0862">Zinc</keyword>
<evidence type="ECO:0000256" key="1">
    <source>
        <dbReference type="PROSITE-ProRule" id="PRU00042"/>
    </source>
</evidence>
<dbReference type="PhylomeDB" id="S8AZ71"/>
<evidence type="ECO:0000313" key="4">
    <source>
        <dbReference type="Proteomes" id="UP000019376"/>
    </source>
</evidence>
<dbReference type="EMBL" id="KB644414">
    <property type="protein sequence ID" value="EPS31738.1"/>
    <property type="molecule type" value="Genomic_DNA"/>
</dbReference>
<dbReference type="STRING" id="933388.S8AZ71"/>
<sequence>MPELIWQDTTSLECCAKDTLRENIGKKIQVSDSGNLFVSKHRILITLDQTTFIRLHISKADRCPYCKEYVYCGDLWGECPKHANPMDHLNICDSYAQHVCHQRFLLQAKWIPDLSNPSQLPWKCETCRDTFHTQAQAIEHINTMDHYYAYCKDCNLHFLDKVHLISHLTTRMHRGEHRTRALCVSGVNRIEEILDSQEKIDNFIATHPWSDDEDEENNESSSSAVGRIFYQSAFNGRYWECFLCHKFFRGQGALDAHLESPAHSQGQLRCPNLLCNKEFESWPMVLNHLQNAICGMAAFEHDPVRQNELEFDLMRRERTA</sequence>
<dbReference type="Pfam" id="PF12874">
    <property type="entry name" value="zf-met"/>
    <property type="match status" value="1"/>
</dbReference>
<keyword evidence="1" id="KW-0479">Metal-binding</keyword>
<dbReference type="AlphaFoldDB" id="S8AZ71"/>
<accession>S8AZ71</accession>
<evidence type="ECO:0000259" key="2">
    <source>
        <dbReference type="PROSITE" id="PS50157"/>
    </source>
</evidence>
<dbReference type="HOGENOM" id="CLU_869065_0_0_1"/>